<reference evidence="8" key="1">
    <citation type="journal article" date="2013" name="Genome Announc.">
        <title>Draft genome sequence of Neofusicoccum parvum isolate UCR-NP2, a fungal vascular pathogen associated with grapevine cankers.</title>
        <authorList>
            <person name="Blanco-Ulate B."/>
            <person name="Rolshausen P."/>
            <person name="Cantu D."/>
        </authorList>
    </citation>
    <scope>NUCLEOTIDE SEQUENCE [LARGE SCALE GENOMIC DNA]</scope>
    <source>
        <strain evidence="8">UCR-NP2</strain>
    </source>
</reference>
<evidence type="ECO:0000256" key="6">
    <source>
        <dbReference type="SAM" id="Phobius"/>
    </source>
</evidence>
<keyword evidence="4 6" id="KW-1133">Transmembrane helix</keyword>
<comment type="subcellular location">
    <subcellularLocation>
        <location evidence="1">Membrane</location>
        <topology evidence="1">Multi-pass membrane protein</topology>
    </subcellularLocation>
</comment>
<gene>
    <name evidence="7" type="ORF">UCRNP2_72</name>
</gene>
<dbReference type="OMA" id="GDSKCDE"/>
<evidence type="ECO:0000256" key="3">
    <source>
        <dbReference type="ARBA" id="ARBA00022692"/>
    </source>
</evidence>
<keyword evidence="5 6" id="KW-0472">Membrane</keyword>
<organism evidence="7 8">
    <name type="scientific">Botryosphaeria parva (strain UCR-NP2)</name>
    <name type="common">Grapevine canker fungus</name>
    <name type="synonym">Neofusicoccum parvum</name>
    <dbReference type="NCBI Taxonomy" id="1287680"/>
    <lineage>
        <taxon>Eukaryota</taxon>
        <taxon>Fungi</taxon>
        <taxon>Dikarya</taxon>
        <taxon>Ascomycota</taxon>
        <taxon>Pezizomycotina</taxon>
        <taxon>Dothideomycetes</taxon>
        <taxon>Dothideomycetes incertae sedis</taxon>
        <taxon>Botryosphaeriales</taxon>
        <taxon>Botryosphaeriaceae</taxon>
        <taxon>Neofusicoccum</taxon>
    </lineage>
</organism>
<dbReference type="Gene3D" id="6.10.110.10">
    <property type="match status" value="1"/>
</dbReference>
<feature type="transmembrane region" description="Helical" evidence="6">
    <location>
        <begin position="56"/>
        <end position="73"/>
    </location>
</feature>
<accession>R1GN68</accession>
<evidence type="ECO:0000256" key="5">
    <source>
        <dbReference type="ARBA" id="ARBA00023136"/>
    </source>
</evidence>
<dbReference type="EMBL" id="KB915653">
    <property type="protein sequence ID" value="EOD53130.1"/>
    <property type="molecule type" value="Genomic_DNA"/>
</dbReference>
<comment type="similarity">
    <text evidence="2">Belongs to the IFI6/IFI27 family.</text>
</comment>
<evidence type="ECO:0000256" key="1">
    <source>
        <dbReference type="ARBA" id="ARBA00004141"/>
    </source>
</evidence>
<dbReference type="GO" id="GO:0016020">
    <property type="term" value="C:membrane"/>
    <property type="evidence" value="ECO:0007669"/>
    <property type="project" value="UniProtKB-SubCell"/>
</dbReference>
<sequence length="140" mass="14203">MGQRISAFFVTTKNKMFSALRNTTNALKQKIDGFLKALSTVIIQASDWVKENPYEAAAYLAIAIIFILIMAFMPQILAAAGFTSAGVAAGSLAAGTQSLIGSVTAGGTFATLTSAAMGGYGVGVVTGAVVGMAGKGAKED</sequence>
<evidence type="ECO:0000313" key="8">
    <source>
        <dbReference type="Proteomes" id="UP000013521"/>
    </source>
</evidence>
<dbReference type="Proteomes" id="UP000013521">
    <property type="component" value="Unassembled WGS sequence"/>
</dbReference>
<dbReference type="eggNOG" id="ENOG502SCCP">
    <property type="taxonomic scope" value="Eukaryota"/>
</dbReference>
<dbReference type="HOGENOM" id="CLU_1834869_0_0_1"/>
<dbReference type="PANTHER" id="PTHR16932">
    <property type="entry name" value="INTERFERON ALPHA-INDUCIBLE PROTEIN 27"/>
    <property type="match status" value="1"/>
</dbReference>
<keyword evidence="3 6" id="KW-0812">Transmembrane</keyword>
<evidence type="ECO:0000256" key="2">
    <source>
        <dbReference type="ARBA" id="ARBA00007262"/>
    </source>
</evidence>
<dbReference type="PANTHER" id="PTHR16932:SF18">
    <property type="entry name" value="INTERFERON, ALPHA-INDUCIBLE PROTEIN 27-LIKE 2"/>
    <property type="match status" value="1"/>
</dbReference>
<name>R1GN68_BOTPV</name>
<proteinExistence type="inferred from homology"/>
<dbReference type="InterPro" id="IPR009311">
    <property type="entry name" value="IFI6/IFI27-like"/>
</dbReference>
<protein>
    <recommendedName>
        <fullName evidence="9">Interferon-induced 6-16 family protein</fullName>
    </recommendedName>
</protein>
<dbReference type="Pfam" id="PF06140">
    <property type="entry name" value="Ifi-6-16"/>
    <property type="match status" value="1"/>
</dbReference>
<dbReference type="AlphaFoldDB" id="R1GN68"/>
<evidence type="ECO:0008006" key="9">
    <source>
        <dbReference type="Google" id="ProtNLM"/>
    </source>
</evidence>
<dbReference type="KEGG" id="npa:UCRNP2_72"/>
<evidence type="ECO:0000313" key="7">
    <source>
        <dbReference type="EMBL" id="EOD53130.1"/>
    </source>
</evidence>
<evidence type="ECO:0000256" key="4">
    <source>
        <dbReference type="ARBA" id="ARBA00022989"/>
    </source>
</evidence>
<dbReference type="InterPro" id="IPR038213">
    <property type="entry name" value="IFI6/IFI27-like_sf"/>
</dbReference>